<dbReference type="InterPro" id="IPR036412">
    <property type="entry name" value="HAD-like_sf"/>
</dbReference>
<evidence type="ECO:0000313" key="1">
    <source>
        <dbReference type="EMBL" id="SEH72961.1"/>
    </source>
</evidence>
<dbReference type="RefSeq" id="WP_091097188.1">
    <property type="nucleotide sequence ID" value="NZ_FNXE01000011.1"/>
</dbReference>
<dbReference type="Proteomes" id="UP000199634">
    <property type="component" value="Unassembled WGS sequence"/>
</dbReference>
<dbReference type="EMBL" id="FNXE01000011">
    <property type="protein sequence ID" value="SEH72961.1"/>
    <property type="molecule type" value="Genomic_DNA"/>
</dbReference>
<evidence type="ECO:0000313" key="2">
    <source>
        <dbReference type="Proteomes" id="UP000199634"/>
    </source>
</evidence>
<name>A0A1H6KI24_9FLAO</name>
<keyword evidence="2" id="KW-1185">Reference proteome</keyword>
<proteinExistence type="predicted"/>
<sequence length="207" mass="24634">MKKSVIVVDLDGTLSKSNTFHAFIRYILKKSFKSLDWLWFFKILFWSGFRAFKLISHKRWKFQILKDCTGKKIDVEAFLYHIHKTINKFILEEIKNYQVSILATAAPELYAISLAKKYHFTHYSATVFNQKYTFFTENKQLAKFNNVKQLLANIQNETIDLLITDHIDDKELISDAQKSWLINPDELLKRYVNNHNLIKNVKYIYLK</sequence>
<dbReference type="Gene3D" id="1.20.1440.100">
    <property type="entry name" value="SG protein - dephosphorylation function"/>
    <property type="match status" value="1"/>
</dbReference>
<dbReference type="AlphaFoldDB" id="A0A1H6KI24"/>
<dbReference type="InterPro" id="IPR023214">
    <property type="entry name" value="HAD_sf"/>
</dbReference>
<organism evidence="1 2">
    <name type="scientific">Paenimyroides marinum</name>
    <dbReference type="NCBI Taxonomy" id="1159016"/>
    <lineage>
        <taxon>Bacteria</taxon>
        <taxon>Pseudomonadati</taxon>
        <taxon>Bacteroidota</taxon>
        <taxon>Flavobacteriia</taxon>
        <taxon>Flavobacteriales</taxon>
        <taxon>Flavobacteriaceae</taxon>
        <taxon>Paenimyroides</taxon>
    </lineage>
</organism>
<dbReference type="OrthoDB" id="1421698at2"/>
<gene>
    <name evidence="1" type="ORF">SAMN02927937_01107</name>
</gene>
<dbReference type="Gene3D" id="3.40.50.1000">
    <property type="entry name" value="HAD superfamily/HAD-like"/>
    <property type="match status" value="1"/>
</dbReference>
<dbReference type="SUPFAM" id="SSF56784">
    <property type="entry name" value="HAD-like"/>
    <property type="match status" value="1"/>
</dbReference>
<reference evidence="1 2" key="1">
    <citation type="submission" date="2016-10" db="EMBL/GenBank/DDBJ databases">
        <authorList>
            <person name="de Groot N.N."/>
        </authorList>
    </citation>
    <scope>NUCLEOTIDE SEQUENCE [LARGE SCALE GENOMIC DNA]</scope>
    <source>
        <strain evidence="1 2">CGMCC 1.10825</strain>
    </source>
</reference>
<protein>
    <submittedName>
        <fullName evidence="1">Phosphoserine phosphatase</fullName>
    </submittedName>
</protein>
<accession>A0A1H6KI24</accession>
<dbReference type="STRING" id="1159016.SAMN02927937_01107"/>